<feature type="non-terminal residue" evidence="1">
    <location>
        <position position="1"/>
    </location>
</feature>
<name>A0A6S7JH01_PARCT</name>
<dbReference type="EMBL" id="CACRXK020016620">
    <property type="protein sequence ID" value="CAB4030098.1"/>
    <property type="molecule type" value="Genomic_DNA"/>
</dbReference>
<gene>
    <name evidence="1" type="ORF">PACLA_8A085469</name>
</gene>
<keyword evidence="2" id="KW-1185">Reference proteome</keyword>
<proteinExistence type="predicted"/>
<sequence>TTKANLFADDTSLFCEGFSPYEIEIKLNKDIENVHRWLTANKLSLNMKKSEFMIIGSRRRLASIENSPVLTLGGNNIKRVYQKSH</sequence>
<organism evidence="1 2">
    <name type="scientific">Paramuricea clavata</name>
    <name type="common">Red gorgonian</name>
    <name type="synonym">Violescent sea-whip</name>
    <dbReference type="NCBI Taxonomy" id="317549"/>
    <lineage>
        <taxon>Eukaryota</taxon>
        <taxon>Metazoa</taxon>
        <taxon>Cnidaria</taxon>
        <taxon>Anthozoa</taxon>
        <taxon>Octocorallia</taxon>
        <taxon>Malacalcyonacea</taxon>
        <taxon>Plexauridae</taxon>
        <taxon>Paramuricea</taxon>
    </lineage>
</organism>
<evidence type="ECO:0000313" key="2">
    <source>
        <dbReference type="Proteomes" id="UP001152795"/>
    </source>
</evidence>
<protein>
    <submittedName>
        <fullName evidence="1">Uncharacterized protein</fullName>
    </submittedName>
</protein>
<accession>A0A6S7JH01</accession>
<comment type="caution">
    <text evidence="1">The sequence shown here is derived from an EMBL/GenBank/DDBJ whole genome shotgun (WGS) entry which is preliminary data.</text>
</comment>
<reference evidence="1" key="1">
    <citation type="submission" date="2020-04" db="EMBL/GenBank/DDBJ databases">
        <authorList>
            <person name="Alioto T."/>
            <person name="Alioto T."/>
            <person name="Gomez Garrido J."/>
        </authorList>
    </citation>
    <scope>NUCLEOTIDE SEQUENCE</scope>
    <source>
        <strain evidence="1">A484AB</strain>
    </source>
</reference>
<dbReference type="AlphaFoldDB" id="A0A6S7JH01"/>
<dbReference type="Proteomes" id="UP001152795">
    <property type="component" value="Unassembled WGS sequence"/>
</dbReference>
<dbReference type="OrthoDB" id="410381at2759"/>
<evidence type="ECO:0000313" key="1">
    <source>
        <dbReference type="EMBL" id="CAB4030098.1"/>
    </source>
</evidence>